<dbReference type="PANTHER" id="PTHR24148:SF82">
    <property type="entry name" value="HETEROKARYON INCOMPATIBILITY DOMAIN-CONTAINING PROTEIN"/>
    <property type="match status" value="1"/>
</dbReference>
<keyword evidence="4" id="KW-1185">Reference proteome</keyword>
<reference evidence="3" key="1">
    <citation type="journal article" date="2023" name="Mol. Phylogenet. Evol.">
        <title>Genome-scale phylogeny and comparative genomics of the fungal order Sordariales.</title>
        <authorList>
            <person name="Hensen N."/>
            <person name="Bonometti L."/>
            <person name="Westerberg I."/>
            <person name="Brannstrom I.O."/>
            <person name="Guillou S."/>
            <person name="Cros-Aarteil S."/>
            <person name="Calhoun S."/>
            <person name="Haridas S."/>
            <person name="Kuo A."/>
            <person name="Mondo S."/>
            <person name="Pangilinan J."/>
            <person name="Riley R."/>
            <person name="LaButti K."/>
            <person name="Andreopoulos B."/>
            <person name="Lipzen A."/>
            <person name="Chen C."/>
            <person name="Yan M."/>
            <person name="Daum C."/>
            <person name="Ng V."/>
            <person name="Clum A."/>
            <person name="Steindorff A."/>
            <person name="Ohm R.A."/>
            <person name="Martin F."/>
            <person name="Silar P."/>
            <person name="Natvig D.O."/>
            <person name="Lalanne C."/>
            <person name="Gautier V."/>
            <person name="Ament-Velasquez S.L."/>
            <person name="Kruys A."/>
            <person name="Hutchinson M.I."/>
            <person name="Powell A.J."/>
            <person name="Barry K."/>
            <person name="Miller A.N."/>
            <person name="Grigoriev I.V."/>
            <person name="Debuchy R."/>
            <person name="Gladieux P."/>
            <person name="Hiltunen Thoren M."/>
            <person name="Johannesson H."/>
        </authorList>
    </citation>
    <scope>NUCLEOTIDE SEQUENCE</scope>
    <source>
        <strain evidence="3">PSN293</strain>
    </source>
</reference>
<feature type="domain" description="Heterokaryon incompatibility" evidence="2">
    <location>
        <begin position="108"/>
        <end position="250"/>
    </location>
</feature>
<feature type="region of interest" description="Disordered" evidence="1">
    <location>
        <begin position="555"/>
        <end position="586"/>
    </location>
</feature>
<sequence length="720" mass="80557">MSFIMTPSGREGVKKYGWRDWNQTMTIGTEMVDGKVCVSYFRPPVDHLIEQLAEPAPGAEVHAYQQLPPGCVRLLRRVPTRDKPQDNKVVFDFVVCSLEETSKPPPKYSAISYCWGDLPADSHLVFDDGSYLPITKKAARILARIAVDADHLWLDAVCINQTNLAEKALQIPLMANIYRSASSVEVWLGRDEGIPRVFSPAAQNPTTSPDAKFQIEYDPDRHDPFTPYSHKNVVDLIWSPWFERAWVVQELCFGRDLRYHFGDVILHPLFFDMISKDLKSTRFVDYDKGQLQIPLPPMIRNFQEMRRLRQFISKRSDDNNVLPEGAARLEDILCDFYGLKSTDPRDKVFAMLNFVEPEAQDDIKPDYTRHAADVYHDAMESILFRGTSFRLLGFAGLTAPRPLFQDRPTTPSWVPDLSTPLEHTVWSAESSPGYFQATAPLPPGQAVSLKCFHAFDSRAIVACLQDKSAGGADLAKLTQSYEHHQAFIVPHGKHIATVIDVLPGDPSHNMSHLPPKDLLRKTLIAENPDCQTGDPDGKGFDQLCDLLVASKPGKGKDNLKVKETNSEPDKIPEPRSPLSTLFTKDSGHPEARSYVEAMLQEGTGSTRGLFWTVPAPESFDEPDKRKHVSTAYHHGIGLAANGVQPGDQVWLMVGARVPFILRPVAAPGPYSEPSLRLNPDEKKDKSTSPPSFHLVCEGYVCGIMHAEVDIVETSETFMLF</sequence>
<dbReference type="EMBL" id="MU858395">
    <property type="protein sequence ID" value="KAK4206517.1"/>
    <property type="molecule type" value="Genomic_DNA"/>
</dbReference>
<evidence type="ECO:0000256" key="1">
    <source>
        <dbReference type="SAM" id="MobiDB-lite"/>
    </source>
</evidence>
<evidence type="ECO:0000313" key="3">
    <source>
        <dbReference type="EMBL" id="KAK4206517.1"/>
    </source>
</evidence>
<comment type="caution">
    <text evidence="3">The sequence shown here is derived from an EMBL/GenBank/DDBJ whole genome shotgun (WGS) entry which is preliminary data.</text>
</comment>
<feature type="region of interest" description="Disordered" evidence="1">
    <location>
        <begin position="670"/>
        <end position="689"/>
    </location>
</feature>
<dbReference type="InterPro" id="IPR010730">
    <property type="entry name" value="HET"/>
</dbReference>
<dbReference type="PANTHER" id="PTHR24148">
    <property type="entry name" value="ANKYRIN REPEAT DOMAIN-CONTAINING PROTEIN 39 HOMOLOG-RELATED"/>
    <property type="match status" value="1"/>
</dbReference>
<organism evidence="3 4">
    <name type="scientific">Rhypophila decipiens</name>
    <dbReference type="NCBI Taxonomy" id="261697"/>
    <lineage>
        <taxon>Eukaryota</taxon>
        <taxon>Fungi</taxon>
        <taxon>Dikarya</taxon>
        <taxon>Ascomycota</taxon>
        <taxon>Pezizomycotina</taxon>
        <taxon>Sordariomycetes</taxon>
        <taxon>Sordariomycetidae</taxon>
        <taxon>Sordariales</taxon>
        <taxon>Naviculisporaceae</taxon>
        <taxon>Rhypophila</taxon>
    </lineage>
</organism>
<evidence type="ECO:0000259" key="2">
    <source>
        <dbReference type="Pfam" id="PF06985"/>
    </source>
</evidence>
<dbReference type="Proteomes" id="UP001301769">
    <property type="component" value="Unassembled WGS sequence"/>
</dbReference>
<evidence type="ECO:0000313" key="4">
    <source>
        <dbReference type="Proteomes" id="UP001301769"/>
    </source>
</evidence>
<gene>
    <name evidence="3" type="ORF">QBC37DRAFT_393420</name>
</gene>
<dbReference type="AlphaFoldDB" id="A0AAN6XZH4"/>
<dbReference type="Pfam" id="PF06985">
    <property type="entry name" value="HET"/>
    <property type="match status" value="1"/>
</dbReference>
<name>A0AAN6XZH4_9PEZI</name>
<accession>A0AAN6XZH4</accession>
<reference evidence="3" key="2">
    <citation type="submission" date="2023-05" db="EMBL/GenBank/DDBJ databases">
        <authorList>
            <consortium name="Lawrence Berkeley National Laboratory"/>
            <person name="Steindorff A."/>
            <person name="Hensen N."/>
            <person name="Bonometti L."/>
            <person name="Westerberg I."/>
            <person name="Brannstrom I.O."/>
            <person name="Guillou S."/>
            <person name="Cros-Aarteil S."/>
            <person name="Calhoun S."/>
            <person name="Haridas S."/>
            <person name="Kuo A."/>
            <person name="Mondo S."/>
            <person name="Pangilinan J."/>
            <person name="Riley R."/>
            <person name="Labutti K."/>
            <person name="Andreopoulos B."/>
            <person name="Lipzen A."/>
            <person name="Chen C."/>
            <person name="Yanf M."/>
            <person name="Daum C."/>
            <person name="Ng V."/>
            <person name="Clum A."/>
            <person name="Ohm R."/>
            <person name="Martin F."/>
            <person name="Silar P."/>
            <person name="Natvig D."/>
            <person name="Lalanne C."/>
            <person name="Gautier V."/>
            <person name="Ament-Velasquez S.L."/>
            <person name="Kruys A."/>
            <person name="Hutchinson M.I."/>
            <person name="Powell A.J."/>
            <person name="Barry K."/>
            <person name="Miller A.N."/>
            <person name="Grigoriev I.V."/>
            <person name="Debuchy R."/>
            <person name="Gladieux P."/>
            <person name="Thoren M.H."/>
            <person name="Johannesson H."/>
        </authorList>
    </citation>
    <scope>NUCLEOTIDE SEQUENCE</scope>
    <source>
        <strain evidence="3">PSN293</strain>
    </source>
</reference>
<protein>
    <submittedName>
        <fullName evidence="3">Heterokaryon incompatibility protein-domain-containing protein</fullName>
    </submittedName>
</protein>
<feature type="compositionally biased region" description="Basic and acidic residues" evidence="1">
    <location>
        <begin position="555"/>
        <end position="573"/>
    </location>
</feature>
<proteinExistence type="predicted"/>
<dbReference type="InterPro" id="IPR052895">
    <property type="entry name" value="HetReg/Transcr_Mod"/>
</dbReference>